<dbReference type="Gene3D" id="3.40.50.880">
    <property type="match status" value="1"/>
</dbReference>
<comment type="caution">
    <text evidence="2">The sequence shown here is derived from an EMBL/GenBank/DDBJ whole genome shotgun (WGS) entry which is preliminary data.</text>
</comment>
<dbReference type="InterPro" id="IPR044992">
    <property type="entry name" value="ChyE-like"/>
</dbReference>
<dbReference type="Proteomes" id="UP000248021">
    <property type="component" value="Unassembled WGS sequence"/>
</dbReference>
<dbReference type="SUPFAM" id="SSF52317">
    <property type="entry name" value="Class I glutamine amidotransferase-like"/>
    <property type="match status" value="1"/>
</dbReference>
<feature type="domain" description="Glutamine amidotransferase" evidence="1">
    <location>
        <begin position="61"/>
        <end position="202"/>
    </location>
</feature>
<evidence type="ECO:0000313" key="2">
    <source>
        <dbReference type="EMBL" id="PXW64975.1"/>
    </source>
</evidence>
<dbReference type="PANTHER" id="PTHR42695">
    <property type="entry name" value="GLUTAMINE AMIDOTRANSFERASE YLR126C-RELATED"/>
    <property type="match status" value="1"/>
</dbReference>
<proteinExistence type="predicted"/>
<dbReference type="InterPro" id="IPR029062">
    <property type="entry name" value="Class_I_gatase-like"/>
</dbReference>
<dbReference type="OrthoDB" id="9813383at2"/>
<protein>
    <submittedName>
        <fullName evidence="2">GMP synthase (Glutamine-hydrolysing)</fullName>
    </submittedName>
</protein>
<accession>A0A2V3UHX6</accession>
<dbReference type="Pfam" id="PF00117">
    <property type="entry name" value="GATase"/>
    <property type="match status" value="1"/>
</dbReference>
<dbReference type="EMBL" id="QJJK01000001">
    <property type="protein sequence ID" value="PXW64975.1"/>
    <property type="molecule type" value="Genomic_DNA"/>
</dbReference>
<evidence type="ECO:0000313" key="3">
    <source>
        <dbReference type="Proteomes" id="UP000248021"/>
    </source>
</evidence>
<dbReference type="NCBIfam" id="NF005072">
    <property type="entry name" value="PRK06490.1"/>
    <property type="match status" value="1"/>
</dbReference>
<dbReference type="PROSITE" id="PS51273">
    <property type="entry name" value="GATASE_TYPE_1"/>
    <property type="match status" value="1"/>
</dbReference>
<reference evidence="2 3" key="1">
    <citation type="submission" date="2018-05" db="EMBL/GenBank/DDBJ databases">
        <title>Genomic Encyclopedia of Type Strains, Phase IV (KMG-IV): sequencing the most valuable type-strain genomes for metagenomic binning, comparative biology and taxonomic classification.</title>
        <authorList>
            <person name="Goeker M."/>
        </authorList>
    </citation>
    <scope>NUCLEOTIDE SEQUENCE [LARGE SCALE GENOMIC DNA]</scope>
    <source>
        <strain evidence="2 3">DSM 6462</strain>
    </source>
</reference>
<sequence length="270" mass="29740">MHDTATRLEVIRTPEPVERAKQPVLVILHQEHSSPGRVGRLIAAQGHALDIRRPRFGDPLPETLAGHDGAIIFGGPMSANDDEAWLRDEIDWIGRVLREGKPFLGLCLGAQMLVKHMGGRVAGHAEGRAEIGYFPIHPTFAGEDLASRLGVPWPSHVYQWHREGLDDPAGVSVLATGADFPIQAIQVGPAAFGFQFHPEVTHAMVYRWTTRAVERLALPGAQEARLHHSGRFMYDGAVATWLEAFLTRWLEGTPAALADQSSARDRDRRA</sequence>
<dbReference type="GO" id="GO:0005829">
    <property type="term" value="C:cytosol"/>
    <property type="evidence" value="ECO:0007669"/>
    <property type="project" value="TreeGrafter"/>
</dbReference>
<gene>
    <name evidence="2" type="ORF">C7450_101736</name>
</gene>
<organism evidence="2 3">
    <name type="scientific">Chelatococcus asaccharovorans</name>
    <dbReference type="NCBI Taxonomy" id="28210"/>
    <lineage>
        <taxon>Bacteria</taxon>
        <taxon>Pseudomonadati</taxon>
        <taxon>Pseudomonadota</taxon>
        <taxon>Alphaproteobacteria</taxon>
        <taxon>Hyphomicrobiales</taxon>
        <taxon>Chelatococcaceae</taxon>
        <taxon>Chelatococcus</taxon>
    </lineage>
</organism>
<dbReference type="CDD" id="cd01741">
    <property type="entry name" value="GATase1_1"/>
    <property type="match status" value="1"/>
</dbReference>
<evidence type="ECO:0000259" key="1">
    <source>
        <dbReference type="Pfam" id="PF00117"/>
    </source>
</evidence>
<dbReference type="AlphaFoldDB" id="A0A2V3UHX6"/>
<dbReference type="PANTHER" id="PTHR42695:SF5">
    <property type="entry name" value="GLUTAMINE AMIDOTRANSFERASE YLR126C-RELATED"/>
    <property type="match status" value="1"/>
</dbReference>
<name>A0A2V3UHX6_9HYPH</name>
<dbReference type="RefSeq" id="WP_110372988.1">
    <property type="nucleotide sequence ID" value="NZ_JAHBRY010000001.1"/>
</dbReference>
<dbReference type="InterPro" id="IPR017926">
    <property type="entry name" value="GATASE"/>
</dbReference>
<keyword evidence="3" id="KW-1185">Reference proteome</keyword>